<dbReference type="STRING" id="946483.Cenrod_0436"/>
<dbReference type="EMBL" id="CP004885">
    <property type="protein sequence ID" value="AGX86554.1"/>
    <property type="molecule type" value="Genomic_DNA"/>
</dbReference>
<keyword evidence="1" id="KW-0472">Membrane</keyword>
<dbReference type="HOGENOM" id="CLU_059391_0_0_4"/>
<keyword evidence="3" id="KW-1185">Reference proteome</keyword>
<keyword evidence="1" id="KW-1133">Transmembrane helix</keyword>
<feature type="transmembrane region" description="Helical" evidence="1">
    <location>
        <begin position="69"/>
        <end position="99"/>
    </location>
</feature>
<feature type="transmembrane region" description="Helical" evidence="1">
    <location>
        <begin position="274"/>
        <end position="298"/>
    </location>
</feature>
<accession>U5N8P5</accession>
<dbReference type="Proteomes" id="UP000017184">
    <property type="component" value="Chromosome"/>
</dbReference>
<reference evidence="2 3" key="1">
    <citation type="journal article" date="2013" name="Genome Biol.">
        <title>Genomic analysis reveals key aspects of prokaryotic symbiosis in the phototrophic consortium "Chlorochromatium aggregatum".</title>
        <authorList>
            <person name="Liu Z."/>
            <person name="Muller J."/>
            <person name="Li T."/>
            <person name="Alvey R.M."/>
            <person name="Vogl K."/>
            <person name="Frigaard N.U."/>
            <person name="Rockwell N.C."/>
            <person name="Boyd E.S."/>
            <person name="Tomsho L.P."/>
            <person name="Schuster S.C."/>
            <person name="Henke P."/>
            <person name="Rohde M."/>
            <person name="Overmann J."/>
            <person name="Bryant D.A."/>
        </authorList>
    </citation>
    <scope>NUCLEOTIDE SEQUENCE [LARGE SCALE GENOMIC DNA]</scope>
    <source>
        <strain evidence="2">CR</strain>
    </source>
</reference>
<name>U5N8P5_9BURK</name>
<dbReference type="PATRIC" id="fig|946483.4.peg.439"/>
<evidence type="ECO:0000313" key="3">
    <source>
        <dbReference type="Proteomes" id="UP000017184"/>
    </source>
</evidence>
<protein>
    <recommendedName>
        <fullName evidence="4">DUF808 domain-containing protein</fullName>
    </recommendedName>
</protein>
<organism evidence="2 3">
    <name type="scientific">Candidatus Symbiobacter mobilis CR</name>
    <dbReference type="NCBI Taxonomy" id="946483"/>
    <lineage>
        <taxon>Bacteria</taxon>
        <taxon>Pseudomonadati</taxon>
        <taxon>Pseudomonadota</taxon>
        <taxon>Betaproteobacteria</taxon>
        <taxon>Burkholderiales</taxon>
        <taxon>Comamonadaceae</taxon>
    </lineage>
</organism>
<dbReference type="RefSeq" id="WP_022771375.1">
    <property type="nucleotide sequence ID" value="NC_022576.1"/>
</dbReference>
<gene>
    <name evidence="2" type="ORF">Cenrod_0436</name>
</gene>
<dbReference type="InterPro" id="IPR008526">
    <property type="entry name" value="YedI"/>
</dbReference>
<evidence type="ECO:0000256" key="1">
    <source>
        <dbReference type="SAM" id="Phobius"/>
    </source>
</evidence>
<dbReference type="Pfam" id="PF05661">
    <property type="entry name" value="DUF808"/>
    <property type="match status" value="1"/>
</dbReference>
<dbReference type="KEGG" id="cbx:Cenrod_0436"/>
<dbReference type="PIRSF" id="PIRSF016660">
    <property type="entry name" value="YedI"/>
    <property type="match status" value="1"/>
</dbReference>
<dbReference type="PANTHER" id="PTHR30503">
    <property type="entry name" value="INNER MEMBRANE PROTEIN YEDI"/>
    <property type="match status" value="1"/>
</dbReference>
<feature type="transmembrane region" description="Helical" evidence="1">
    <location>
        <begin position="172"/>
        <end position="194"/>
    </location>
</feature>
<dbReference type="AlphaFoldDB" id="U5N8P5"/>
<dbReference type="OrthoDB" id="9814178at2"/>
<dbReference type="PANTHER" id="PTHR30503:SF3">
    <property type="entry name" value="INNER MEMBRANE PROTEIN YEDI"/>
    <property type="match status" value="1"/>
</dbReference>
<dbReference type="eggNOG" id="COG2354">
    <property type="taxonomic scope" value="Bacteria"/>
</dbReference>
<dbReference type="GO" id="GO:0005886">
    <property type="term" value="C:plasma membrane"/>
    <property type="evidence" value="ECO:0007669"/>
    <property type="project" value="TreeGrafter"/>
</dbReference>
<evidence type="ECO:0008006" key="4">
    <source>
        <dbReference type="Google" id="ProtNLM"/>
    </source>
</evidence>
<keyword evidence="1" id="KW-0812">Transmembrane</keyword>
<sequence>MATSLLALLDDIASLLDDVAVLSKVAAKKTVGVLGDDLALNAQQVSGVHADRELPVVWAVCKGSFRNKLVLVPLALVLVTLVPWAVTPLMVIAGVYLAYEGVEKLAHAQHHPAHAHVVDVDHTAHAADLAAQAPEHESSRIRGAIRTDFILSAEIIVLSLGTVRESPWPVQAAVLSAIAVAMTVGVYGVVALIVKLDDLGLYWSQRTGTTPLRALQRRAGVGILALAPRLMQAISLLGMVAMFLVSGGILAHGIPAIEHGIDHISAMAGWAAPVVALGADALVGLVAGVLALGIALAAKRLSH</sequence>
<proteinExistence type="predicted"/>
<feature type="transmembrane region" description="Helical" evidence="1">
    <location>
        <begin position="233"/>
        <end position="254"/>
    </location>
</feature>
<evidence type="ECO:0000313" key="2">
    <source>
        <dbReference type="EMBL" id="AGX86554.1"/>
    </source>
</evidence>